<dbReference type="InterPro" id="IPR002645">
    <property type="entry name" value="STAS_dom"/>
</dbReference>
<dbReference type="SUPFAM" id="SSF52091">
    <property type="entry name" value="SpoIIaa-like"/>
    <property type="match status" value="1"/>
</dbReference>
<dbReference type="CDD" id="cd07043">
    <property type="entry name" value="STAS_anti-anti-sigma_factors"/>
    <property type="match status" value="1"/>
</dbReference>
<feature type="domain" description="STAS" evidence="3">
    <location>
        <begin position="1"/>
        <end position="109"/>
    </location>
</feature>
<accession>A0A9X2NHC5</accession>
<comment type="similarity">
    <text evidence="1 2">Belongs to the anti-sigma-factor antagonist family.</text>
</comment>
<reference evidence="4" key="1">
    <citation type="submission" date="2022-06" db="EMBL/GenBank/DDBJ databases">
        <title>Amycolatopsis iheyaensis sp. nov., a new species of the genus Amycolatopsis isolated from soil in Iheya island, Japan.</title>
        <authorList>
            <person name="Ngamcharungchit C."/>
            <person name="Kanto H."/>
            <person name="Take A."/>
            <person name="Intra B."/>
            <person name="Matsumoto A."/>
            <person name="Panbangred W."/>
            <person name="Inahashi Y."/>
        </authorList>
    </citation>
    <scope>NUCLEOTIDE SEQUENCE</scope>
    <source>
        <strain evidence="4">OK19-0408</strain>
    </source>
</reference>
<dbReference type="PROSITE" id="PS50801">
    <property type="entry name" value="STAS"/>
    <property type="match status" value="1"/>
</dbReference>
<comment type="caution">
    <text evidence="4">The sequence shown here is derived from an EMBL/GenBank/DDBJ whole genome shotgun (WGS) entry which is preliminary data.</text>
</comment>
<dbReference type="InterPro" id="IPR003658">
    <property type="entry name" value="Anti-sigma_ant"/>
</dbReference>
<name>A0A9X2NHC5_9PSEU</name>
<sequence>MEVAKYMQGAVTVIALDGELDSSTAPKVHEQLGDLVPPRGLVLIDLGRTSYMSSAGLRVLLLVYRQAQANGARLALACAPPDVREVMAATGFLGFFTVTDTLADGFAALES</sequence>
<dbReference type="NCBIfam" id="TIGR00377">
    <property type="entry name" value="ant_ant_sig"/>
    <property type="match status" value="1"/>
</dbReference>
<evidence type="ECO:0000256" key="2">
    <source>
        <dbReference type="RuleBase" id="RU003749"/>
    </source>
</evidence>
<gene>
    <name evidence="4" type="ORF">M8542_31680</name>
</gene>
<dbReference type="RefSeq" id="WP_257923967.1">
    <property type="nucleotide sequence ID" value="NZ_JAMXQV010000019.1"/>
</dbReference>
<dbReference type="Proteomes" id="UP001144096">
    <property type="component" value="Unassembled WGS sequence"/>
</dbReference>
<keyword evidence="5" id="KW-1185">Reference proteome</keyword>
<dbReference type="Gene3D" id="3.30.750.24">
    <property type="entry name" value="STAS domain"/>
    <property type="match status" value="1"/>
</dbReference>
<protein>
    <recommendedName>
        <fullName evidence="2">Anti-sigma factor antagonist</fullName>
    </recommendedName>
</protein>
<dbReference type="AlphaFoldDB" id="A0A9X2NHC5"/>
<dbReference type="PANTHER" id="PTHR33495:SF14">
    <property type="entry name" value="ANTI-SIGMA FACTOR ANTAGONIST"/>
    <property type="match status" value="1"/>
</dbReference>
<proteinExistence type="inferred from homology"/>
<dbReference type="EMBL" id="JAMXQV010000019">
    <property type="protein sequence ID" value="MCR6487401.1"/>
    <property type="molecule type" value="Genomic_DNA"/>
</dbReference>
<evidence type="ECO:0000256" key="1">
    <source>
        <dbReference type="ARBA" id="ARBA00009013"/>
    </source>
</evidence>
<dbReference type="GO" id="GO:0043856">
    <property type="term" value="F:anti-sigma factor antagonist activity"/>
    <property type="evidence" value="ECO:0007669"/>
    <property type="project" value="InterPro"/>
</dbReference>
<evidence type="ECO:0000313" key="4">
    <source>
        <dbReference type="EMBL" id="MCR6487401.1"/>
    </source>
</evidence>
<evidence type="ECO:0000259" key="3">
    <source>
        <dbReference type="PROSITE" id="PS50801"/>
    </source>
</evidence>
<organism evidence="4 5">
    <name type="scientific">Amycolatopsis iheyensis</name>
    <dbReference type="NCBI Taxonomy" id="2945988"/>
    <lineage>
        <taxon>Bacteria</taxon>
        <taxon>Bacillati</taxon>
        <taxon>Actinomycetota</taxon>
        <taxon>Actinomycetes</taxon>
        <taxon>Pseudonocardiales</taxon>
        <taxon>Pseudonocardiaceae</taxon>
        <taxon>Amycolatopsis</taxon>
    </lineage>
</organism>
<dbReference type="PANTHER" id="PTHR33495">
    <property type="entry name" value="ANTI-SIGMA FACTOR ANTAGONIST TM_1081-RELATED-RELATED"/>
    <property type="match status" value="1"/>
</dbReference>
<evidence type="ECO:0000313" key="5">
    <source>
        <dbReference type="Proteomes" id="UP001144096"/>
    </source>
</evidence>
<dbReference type="Pfam" id="PF01740">
    <property type="entry name" value="STAS"/>
    <property type="match status" value="1"/>
</dbReference>
<dbReference type="InterPro" id="IPR036513">
    <property type="entry name" value="STAS_dom_sf"/>
</dbReference>